<feature type="transmembrane region" description="Helical" evidence="9">
    <location>
        <begin position="183"/>
        <end position="204"/>
    </location>
</feature>
<feature type="transmembrane region" description="Helical" evidence="9">
    <location>
        <begin position="273"/>
        <end position="294"/>
    </location>
</feature>
<dbReference type="EMBL" id="CP036402">
    <property type="protein sequence ID" value="QBI22053.1"/>
    <property type="molecule type" value="Genomic_DNA"/>
</dbReference>
<evidence type="ECO:0000256" key="6">
    <source>
        <dbReference type="ARBA" id="ARBA00022989"/>
    </source>
</evidence>
<comment type="similarity">
    <text evidence="2 8">Belongs to the sodium:solute symporter (SSF) (TC 2.A.21) family.</text>
</comment>
<dbReference type="CDD" id="cd11480">
    <property type="entry name" value="SLC5sbd_u4"/>
    <property type="match status" value="1"/>
</dbReference>
<gene>
    <name evidence="10" type="ORF">ER308_14365</name>
</gene>
<evidence type="ECO:0000256" key="7">
    <source>
        <dbReference type="ARBA" id="ARBA00023136"/>
    </source>
</evidence>
<keyword evidence="6 9" id="KW-1133">Transmembrane helix</keyword>
<dbReference type="PANTHER" id="PTHR48086">
    <property type="entry name" value="SODIUM/PROLINE SYMPORTER-RELATED"/>
    <property type="match status" value="1"/>
</dbReference>
<evidence type="ECO:0000256" key="3">
    <source>
        <dbReference type="ARBA" id="ARBA00022448"/>
    </source>
</evidence>
<evidence type="ECO:0000313" key="10">
    <source>
        <dbReference type="EMBL" id="QBI22053.1"/>
    </source>
</evidence>
<dbReference type="GO" id="GO:0046942">
    <property type="term" value="P:carboxylic acid transport"/>
    <property type="evidence" value="ECO:0007669"/>
    <property type="project" value="UniProtKB-ARBA"/>
</dbReference>
<organism evidence="10 11">
    <name type="scientific">Egibacter rhizosphaerae</name>
    <dbReference type="NCBI Taxonomy" id="1670831"/>
    <lineage>
        <taxon>Bacteria</taxon>
        <taxon>Bacillati</taxon>
        <taxon>Actinomycetota</taxon>
        <taxon>Nitriliruptoria</taxon>
        <taxon>Egibacterales</taxon>
        <taxon>Egibacteraceae</taxon>
        <taxon>Egibacter</taxon>
    </lineage>
</organism>
<feature type="transmembrane region" description="Helical" evidence="9">
    <location>
        <begin position="417"/>
        <end position="436"/>
    </location>
</feature>
<dbReference type="OrthoDB" id="9764416at2"/>
<feature type="transmembrane region" description="Helical" evidence="9">
    <location>
        <begin position="370"/>
        <end position="396"/>
    </location>
</feature>
<dbReference type="PANTHER" id="PTHR48086:SF5">
    <property type="entry name" value="NA(+):SOLUTE SYMPORTER (SSF FAMILY)"/>
    <property type="match status" value="1"/>
</dbReference>
<dbReference type="PROSITE" id="PS50283">
    <property type="entry name" value="NA_SOLUT_SYMP_3"/>
    <property type="match status" value="1"/>
</dbReference>
<feature type="transmembrane region" description="Helical" evidence="9">
    <location>
        <begin position="510"/>
        <end position="532"/>
    </location>
</feature>
<feature type="transmembrane region" description="Helical" evidence="9">
    <location>
        <begin position="149"/>
        <end position="171"/>
    </location>
</feature>
<keyword evidence="5 9" id="KW-0812">Transmembrane</keyword>
<evidence type="ECO:0000256" key="4">
    <source>
        <dbReference type="ARBA" id="ARBA00022475"/>
    </source>
</evidence>
<dbReference type="AlphaFoldDB" id="A0A411YLJ6"/>
<evidence type="ECO:0000313" key="11">
    <source>
        <dbReference type="Proteomes" id="UP000291469"/>
    </source>
</evidence>
<evidence type="ECO:0000256" key="1">
    <source>
        <dbReference type="ARBA" id="ARBA00004141"/>
    </source>
</evidence>
<keyword evidence="7 9" id="KW-0472">Membrane</keyword>
<name>A0A411YLJ6_9ACTN</name>
<dbReference type="Proteomes" id="UP000291469">
    <property type="component" value="Chromosome"/>
</dbReference>
<feature type="transmembrane region" description="Helical" evidence="9">
    <location>
        <begin position="481"/>
        <end position="504"/>
    </location>
</feature>
<feature type="transmembrane region" description="Helical" evidence="9">
    <location>
        <begin position="69"/>
        <end position="90"/>
    </location>
</feature>
<dbReference type="GO" id="GO:0022857">
    <property type="term" value="F:transmembrane transporter activity"/>
    <property type="evidence" value="ECO:0007669"/>
    <property type="project" value="InterPro"/>
</dbReference>
<evidence type="ECO:0000256" key="9">
    <source>
        <dbReference type="SAM" id="Phobius"/>
    </source>
</evidence>
<sequence length="583" mass="59446">MATLALALMVAVLLAVAARPRRASTLDFYLAGQRVGVATNASAICGDYFSAASFLGVAAAVYAAGLDGIWYATGFAAGFVPVVLFVAAPLRRFGEFSLPDFLGRRLGSERVRLAAVLVVQLVIVSYLVPQAVASGITWELLVGAGIGGLSPYVTGVLVSTAAITALVGLGGMRGATWTQAVQFAFLLLVLLWLTGVTVADGFSYPDAVAEVSETPLANPVPVEDGSGEEAGATAGGAVEGRQGWELRAVPDRIDGGAARFDQPGARYGPASQLALVITLILGTAGLPHVMNRFFTSPTGRAARLTTVWVLGAAGLFYALAVLLGVAARAAIADAADGTPWLAELTVDGVLRVPEHALLALGRLAAGGAGLGVLAAAALVAVMSTIAGLLLAGAASWGHDVYERHLNPRATQRQAMRAGRGAVVVVAAIGAAVAVTLRPAELSGLFPSLVATMVTWAFTLAGSALTPVLLLAIWWRRTTAAGAVAGMVTGSVVAIGAFLAGVVGVAGEGDVAGVLLAPAVLGAPAAMLVTVVVSKVTPTPVDLDRTWVRMHGTAADRQAERLAELTIRGLADPDEPRTPRNGRR</sequence>
<dbReference type="InterPro" id="IPR038377">
    <property type="entry name" value="Na/Glc_symporter_sf"/>
</dbReference>
<evidence type="ECO:0000256" key="5">
    <source>
        <dbReference type="ARBA" id="ARBA00022692"/>
    </source>
</evidence>
<evidence type="ECO:0000256" key="8">
    <source>
        <dbReference type="RuleBase" id="RU362091"/>
    </source>
</evidence>
<evidence type="ECO:0000256" key="2">
    <source>
        <dbReference type="ARBA" id="ARBA00006434"/>
    </source>
</evidence>
<dbReference type="KEGG" id="erz:ER308_14365"/>
<comment type="subcellular location">
    <subcellularLocation>
        <location evidence="1">Membrane</location>
        <topology evidence="1">Multi-pass membrane protein</topology>
    </subcellularLocation>
</comment>
<dbReference type="GO" id="GO:0005886">
    <property type="term" value="C:plasma membrane"/>
    <property type="evidence" value="ECO:0007669"/>
    <property type="project" value="TreeGrafter"/>
</dbReference>
<keyword evidence="4" id="KW-1003">Cell membrane</keyword>
<dbReference type="PROSITE" id="PS00457">
    <property type="entry name" value="NA_SOLUT_SYMP_2"/>
    <property type="match status" value="1"/>
</dbReference>
<dbReference type="Gene3D" id="1.20.1730.10">
    <property type="entry name" value="Sodium/glucose cotransporter"/>
    <property type="match status" value="1"/>
</dbReference>
<proteinExistence type="inferred from homology"/>
<feature type="transmembrane region" description="Helical" evidence="9">
    <location>
        <begin position="111"/>
        <end position="129"/>
    </location>
</feature>
<dbReference type="Pfam" id="PF00474">
    <property type="entry name" value="SSF"/>
    <property type="match status" value="1"/>
</dbReference>
<dbReference type="InterPro" id="IPR001734">
    <property type="entry name" value="Na/solute_symporter"/>
</dbReference>
<keyword evidence="11" id="KW-1185">Reference proteome</keyword>
<accession>A0A411YLJ6</accession>
<protein>
    <submittedName>
        <fullName evidence="10">Cation acetate symporter</fullName>
    </submittedName>
</protein>
<feature type="transmembrane region" description="Helical" evidence="9">
    <location>
        <begin position="448"/>
        <end position="474"/>
    </location>
</feature>
<feature type="transmembrane region" description="Helical" evidence="9">
    <location>
        <begin position="306"/>
        <end position="331"/>
    </location>
</feature>
<dbReference type="InterPro" id="IPR018212">
    <property type="entry name" value="Na/solute_symporter_CS"/>
</dbReference>
<reference evidence="10 11" key="1">
    <citation type="submission" date="2019-01" db="EMBL/GenBank/DDBJ databases">
        <title>Egibacter rhizosphaerae EGI 80759T.</title>
        <authorList>
            <person name="Chen D.-D."/>
            <person name="Tian Y."/>
            <person name="Jiao J.-Y."/>
            <person name="Zhang X.-T."/>
            <person name="Zhang Y.-G."/>
            <person name="Zhang Y."/>
            <person name="Xiao M."/>
            <person name="Shu W.-S."/>
            <person name="Li W.-J."/>
        </authorList>
    </citation>
    <scope>NUCLEOTIDE SEQUENCE [LARGE SCALE GENOMIC DNA]</scope>
    <source>
        <strain evidence="10 11">EGI 80759</strain>
    </source>
</reference>
<dbReference type="InterPro" id="IPR050277">
    <property type="entry name" value="Sodium:Solute_Symporter"/>
</dbReference>
<keyword evidence="3" id="KW-0813">Transport</keyword>